<feature type="transmembrane region" description="Helical" evidence="1">
    <location>
        <begin position="940"/>
        <end position="961"/>
    </location>
</feature>
<dbReference type="Gene3D" id="3.15.10.10">
    <property type="entry name" value="Bactericidal permeability-increasing protein, domain 1"/>
    <property type="match status" value="1"/>
</dbReference>
<organism evidence="3">
    <name type="scientific">Cladocopium goreaui</name>
    <dbReference type="NCBI Taxonomy" id="2562237"/>
    <lineage>
        <taxon>Eukaryota</taxon>
        <taxon>Sar</taxon>
        <taxon>Alveolata</taxon>
        <taxon>Dinophyceae</taxon>
        <taxon>Suessiales</taxon>
        <taxon>Symbiodiniaceae</taxon>
        <taxon>Cladocopium</taxon>
    </lineage>
</organism>
<evidence type="ECO:0000256" key="1">
    <source>
        <dbReference type="SAM" id="Phobius"/>
    </source>
</evidence>
<evidence type="ECO:0000313" key="4">
    <source>
        <dbReference type="EMBL" id="CAL4794343.1"/>
    </source>
</evidence>
<feature type="transmembrane region" description="Helical" evidence="1">
    <location>
        <begin position="809"/>
        <end position="827"/>
    </location>
</feature>
<comment type="caution">
    <text evidence="3">The sequence shown here is derived from an EMBL/GenBank/DDBJ whole genome shotgun (WGS) entry which is preliminary data.</text>
</comment>
<feature type="transmembrane region" description="Helical" evidence="1">
    <location>
        <begin position="1145"/>
        <end position="1165"/>
    </location>
</feature>
<proteinExistence type="predicted"/>
<dbReference type="GO" id="GO:0008289">
    <property type="term" value="F:lipid binding"/>
    <property type="evidence" value="ECO:0007669"/>
    <property type="project" value="InterPro"/>
</dbReference>
<dbReference type="OrthoDB" id="432153at2759"/>
<protein>
    <submittedName>
        <fullName evidence="3">Uncharacterized protein</fullName>
    </submittedName>
</protein>
<feature type="transmembrane region" description="Helical" evidence="1">
    <location>
        <begin position="874"/>
        <end position="897"/>
    </location>
</feature>
<gene>
    <name evidence="3" type="ORF">C1SCF055_LOCUS32617</name>
</gene>
<dbReference type="InterPro" id="IPR017943">
    <property type="entry name" value="Bactericidal_perm-incr_a/b_dom"/>
</dbReference>
<dbReference type="EMBL" id="CAMXCT030003952">
    <property type="protein sequence ID" value="CAL4794343.1"/>
    <property type="molecule type" value="Genomic_DNA"/>
</dbReference>
<accession>A0A9P1GAJ7</accession>
<dbReference type="AlphaFoldDB" id="A0A9P1GAJ7"/>
<reference evidence="3" key="1">
    <citation type="submission" date="2022-10" db="EMBL/GenBank/DDBJ databases">
        <authorList>
            <person name="Chen Y."/>
            <person name="Dougan E. K."/>
            <person name="Chan C."/>
            <person name="Rhodes N."/>
            <person name="Thang M."/>
        </authorList>
    </citation>
    <scope>NUCLEOTIDE SEQUENCE</scope>
</reference>
<sequence length="1262" mass="135347">MTSFPRMLARCMLFAAAMAASFDDPLAQWLDSLKFSLQDVTQEKAGITFKVSNLVCQNLQLSDIKSAVEDVGMSITLEGIGIVCNGHFDYHGLAIVSGSGDLQAVVKSSPSSTATVALHGTNMAQNLPWAVEATSCDANLDLKLTLSGSIIYDVINIFKTPVSALIKHQAIAQACTQLKTMAAGQLSQKLADFNRLMLPSDDGELLLKSTGLAAKPEAGAPWFHVDMESFEDFVEDVANGDHGDRPKAEENDAGSQGNLFLAERRLKAVSKDGTVDWTHDETLKWISWLVDDVIGPERLDQAVSWAVKGNETVIIPGPANPLMTTTVKQPDAGLELRVTAFLKSASIEGADGMSDFSPVAAVGPNDLRFKVSWGTAKRPAFGLGVDVKVQVEAVDLSSGKSQAAMEQEMSLHLAVLSPSLEVQGEVQVLAREWPGTRSLAQLMVAPKQCLTSMLKQAPLLKSVQMKFQQLAAPLSFVTRTQGALENALANLLNNGVGLFNQVYQPLLPGAIQRFAGSQKLIQTVNNQLSQQMKPQTCIDPALASQQVRNVFPQYYGDWPPVFGNWARQLIDNFFDGFIASNTSVLEDFGAMPKVPLPLDGKVALRQLIATGLDQVSQLRVALPTADHPSWLENKAVAKCPTDQAPWRPTFAVNGSLVAGNFGGDGLVSLEMPCGTLDAEVDVVVDFWHLMDLQIPPTMTCAMMSPLAKLDIKKVNATWGGSGRVKVQPKDGPAQYPVDQMCTLHPDACKLADEMREFVSSTEGATRLYHMARDKVLSKCTSPQLSAEQEEGLQKDQLGYTYVEPDDYKVWLGSAVVILALAATYTFAATLGRLVKPDTCESADLSPTSSLPLATICWYGTPASRSVGGIPKISTFVASTLMAAGLVARILACFWLPFASAGVSLEQKTGGTIFKDETLLQYTFFGIGEQFYLGGSLYCQILWFFMSLVSALTCHAILLLVWLTPFLASHRRKLLMAALVLGRFALSEAETTGNTAMVLGNAVPMPLGMVQKMSLGLEAGAYTSWFATACTVFANLLLLKILPRPVAPKEWASGEAPRFITIVQAVNSVMMVAGICVWYFCDFMHAETGGIAGALIPPANYSGSGLGKSDLGLHIFIILTAGVCPLMHIVAFVLGWTGKAPKVARGLAAVATSFCLLDLFTIGYLATFLEGVNGFASSAVHDFAKPLCELSQEALGKDCLTMTASVVPLGTVGLLVATAAWSALAAVQVLGFGQKRMAGEVTPLQAELRAAEPPSFQECDARA</sequence>
<dbReference type="EMBL" id="CAMXCT020003952">
    <property type="protein sequence ID" value="CAL1160406.1"/>
    <property type="molecule type" value="Genomic_DNA"/>
</dbReference>
<keyword evidence="1" id="KW-0472">Membrane</keyword>
<feature type="transmembrane region" description="Helical" evidence="1">
    <location>
        <begin position="1058"/>
        <end position="1079"/>
    </location>
</feature>
<feature type="chain" id="PRO_5043272772" evidence="2">
    <location>
        <begin position="20"/>
        <end position="1262"/>
    </location>
</feature>
<feature type="transmembrane region" description="Helical" evidence="1">
    <location>
        <begin position="1205"/>
        <end position="1226"/>
    </location>
</feature>
<dbReference type="EMBL" id="CAMXCT010003952">
    <property type="protein sequence ID" value="CAI4007031.1"/>
    <property type="molecule type" value="Genomic_DNA"/>
</dbReference>
<evidence type="ECO:0000313" key="3">
    <source>
        <dbReference type="EMBL" id="CAI4007031.1"/>
    </source>
</evidence>
<keyword evidence="2" id="KW-0732">Signal</keyword>
<keyword evidence="1" id="KW-1133">Transmembrane helix</keyword>
<dbReference type="SUPFAM" id="SSF55394">
    <property type="entry name" value="Bactericidal permeability-increasing protein, BPI"/>
    <property type="match status" value="1"/>
</dbReference>
<keyword evidence="5" id="KW-1185">Reference proteome</keyword>
<feature type="signal peptide" evidence="2">
    <location>
        <begin position="1"/>
        <end position="19"/>
    </location>
</feature>
<evidence type="ECO:0000313" key="5">
    <source>
        <dbReference type="Proteomes" id="UP001152797"/>
    </source>
</evidence>
<reference evidence="4 5" key="2">
    <citation type="submission" date="2024-05" db="EMBL/GenBank/DDBJ databases">
        <authorList>
            <person name="Chen Y."/>
            <person name="Shah S."/>
            <person name="Dougan E. K."/>
            <person name="Thang M."/>
            <person name="Chan C."/>
        </authorList>
    </citation>
    <scope>NUCLEOTIDE SEQUENCE [LARGE SCALE GENOMIC DNA]</scope>
</reference>
<name>A0A9P1GAJ7_9DINO</name>
<dbReference type="Proteomes" id="UP001152797">
    <property type="component" value="Unassembled WGS sequence"/>
</dbReference>
<evidence type="ECO:0000256" key="2">
    <source>
        <dbReference type="SAM" id="SignalP"/>
    </source>
</evidence>
<feature type="transmembrane region" description="Helical" evidence="1">
    <location>
        <begin position="1110"/>
        <end position="1133"/>
    </location>
</feature>
<keyword evidence="1" id="KW-0812">Transmembrane</keyword>